<dbReference type="Proteomes" id="UP000018877">
    <property type="component" value="Unassembled WGS sequence"/>
</dbReference>
<evidence type="ECO:0000256" key="1">
    <source>
        <dbReference type="ARBA" id="ARBA00004752"/>
    </source>
</evidence>
<dbReference type="PROSITE" id="PS52029">
    <property type="entry name" value="LD_TPASE"/>
    <property type="match status" value="1"/>
</dbReference>
<dbReference type="SUPFAM" id="SSF141523">
    <property type="entry name" value="L,D-transpeptidase catalytic domain-like"/>
    <property type="match status" value="1"/>
</dbReference>
<proteinExistence type="inferred from homology"/>
<dbReference type="Gene3D" id="2.40.440.10">
    <property type="entry name" value="L,D-transpeptidase catalytic domain-like"/>
    <property type="match status" value="1"/>
</dbReference>
<comment type="pathway">
    <text evidence="1 9">Cell wall biogenesis; peptidoglycan biosynthesis.</text>
</comment>
<dbReference type="GO" id="GO:0018104">
    <property type="term" value="P:peptidoglycan-protein cross-linking"/>
    <property type="evidence" value="ECO:0007669"/>
    <property type="project" value="TreeGrafter"/>
</dbReference>
<evidence type="ECO:0000256" key="4">
    <source>
        <dbReference type="ARBA" id="ARBA00022801"/>
    </source>
</evidence>
<sequence>MDGLLKILSPILMTFFLSPLWPLGPNPVPGDPFVIVNKSRNELAFINENKVQTVVSVGTGMTQELTPEGLFTITVKAKNPYFRRGNIPGGDSANPLGSRWIGFDAKGTDGRIYGIHGTNQPASIGKYVSQGCIRSQNEVVSSLFPLIPLGTKILVITSKKSFQKLAQENGAIK</sequence>
<dbReference type="CDD" id="cd16913">
    <property type="entry name" value="YkuD_like"/>
    <property type="match status" value="1"/>
</dbReference>
<dbReference type="AlphaFoldDB" id="A0AB94II15"/>
<comment type="similarity">
    <text evidence="2">Belongs to the YkuD family.</text>
</comment>
<keyword evidence="5 9" id="KW-0133">Cell shape</keyword>
<dbReference type="GO" id="GO:0008360">
    <property type="term" value="P:regulation of cell shape"/>
    <property type="evidence" value="ECO:0007669"/>
    <property type="project" value="UniProtKB-UniRule"/>
</dbReference>
<evidence type="ECO:0000313" key="12">
    <source>
        <dbReference type="Proteomes" id="UP000018877"/>
    </source>
</evidence>
<evidence type="ECO:0000313" key="11">
    <source>
        <dbReference type="EMBL" id="ETI66678.1"/>
    </source>
</evidence>
<keyword evidence="6 9" id="KW-0573">Peptidoglycan synthesis</keyword>
<dbReference type="GO" id="GO:0005576">
    <property type="term" value="C:extracellular region"/>
    <property type="evidence" value="ECO:0007669"/>
    <property type="project" value="TreeGrafter"/>
</dbReference>
<protein>
    <submittedName>
        <fullName evidence="11">ErfK/SrfK protein</fullName>
    </submittedName>
</protein>
<dbReference type="GO" id="GO:0071972">
    <property type="term" value="F:peptidoglycan L,D-transpeptidase activity"/>
    <property type="evidence" value="ECO:0007669"/>
    <property type="project" value="TreeGrafter"/>
</dbReference>
<dbReference type="PANTHER" id="PTHR30582:SF4">
    <property type="entry name" value="L,D-TRANSPEPTIDASE YQJB-RELATED"/>
    <property type="match status" value="1"/>
</dbReference>
<comment type="caution">
    <text evidence="11">The sequence shown here is derived from an EMBL/GenBank/DDBJ whole genome shotgun (WGS) entry which is preliminary data.</text>
</comment>
<dbReference type="EMBL" id="ALAN01000124">
    <property type="protein sequence ID" value="ETI66678.1"/>
    <property type="molecule type" value="Genomic_DNA"/>
</dbReference>
<dbReference type="FunFam" id="2.40.440.10:FF:000003">
    <property type="entry name" value="L,D-transpeptidase YciB"/>
    <property type="match status" value="1"/>
</dbReference>
<comment type="pathway">
    <text evidence="8">Glycan biosynthesis.</text>
</comment>
<dbReference type="InterPro" id="IPR038063">
    <property type="entry name" value="Transpep_catalytic_dom"/>
</dbReference>
<feature type="active site" description="Proton donor/acceptor" evidence="9">
    <location>
        <position position="116"/>
    </location>
</feature>
<feature type="domain" description="L,D-TPase catalytic" evidence="10">
    <location>
        <begin position="32"/>
        <end position="156"/>
    </location>
</feature>
<evidence type="ECO:0000256" key="7">
    <source>
        <dbReference type="ARBA" id="ARBA00023316"/>
    </source>
</evidence>
<feature type="active site" description="Nucleophile" evidence="9">
    <location>
        <position position="132"/>
    </location>
</feature>
<evidence type="ECO:0000256" key="8">
    <source>
        <dbReference type="ARBA" id="ARBA00060592"/>
    </source>
</evidence>
<dbReference type="InterPro" id="IPR005490">
    <property type="entry name" value="LD_TPept_cat_dom"/>
</dbReference>
<evidence type="ECO:0000256" key="5">
    <source>
        <dbReference type="ARBA" id="ARBA00022960"/>
    </source>
</evidence>
<dbReference type="InterPro" id="IPR050979">
    <property type="entry name" value="LD-transpeptidase"/>
</dbReference>
<dbReference type="GO" id="GO:0016740">
    <property type="term" value="F:transferase activity"/>
    <property type="evidence" value="ECO:0007669"/>
    <property type="project" value="UniProtKB-KW"/>
</dbReference>
<accession>A0AB94II15</accession>
<evidence type="ECO:0000259" key="10">
    <source>
        <dbReference type="PROSITE" id="PS52029"/>
    </source>
</evidence>
<gene>
    <name evidence="11" type="ORF">BAVI_21413</name>
</gene>
<evidence type="ECO:0000256" key="6">
    <source>
        <dbReference type="ARBA" id="ARBA00022984"/>
    </source>
</evidence>
<keyword evidence="12" id="KW-1185">Reference proteome</keyword>
<dbReference type="GO" id="GO:0071555">
    <property type="term" value="P:cell wall organization"/>
    <property type="evidence" value="ECO:0007669"/>
    <property type="project" value="UniProtKB-UniRule"/>
</dbReference>
<keyword evidence="4" id="KW-0378">Hydrolase</keyword>
<name>A0AB94II15_9BACI</name>
<keyword evidence="7 9" id="KW-0961">Cell wall biogenesis/degradation</keyword>
<dbReference type="Pfam" id="PF03734">
    <property type="entry name" value="YkuD"/>
    <property type="match status" value="1"/>
</dbReference>
<keyword evidence="3" id="KW-0808">Transferase</keyword>
<evidence type="ECO:0000256" key="9">
    <source>
        <dbReference type="PROSITE-ProRule" id="PRU01373"/>
    </source>
</evidence>
<evidence type="ECO:0000256" key="2">
    <source>
        <dbReference type="ARBA" id="ARBA00005992"/>
    </source>
</evidence>
<reference evidence="11 12" key="1">
    <citation type="journal article" date="2014" name="Environ. Microbiol.">
        <title>The nitrate-ammonifying and nosZ-carrying bacterium Bacillus vireti is a potent source and sink for nitric and nitrous oxide under high nitrate conditions.</title>
        <authorList>
            <person name="Mania D."/>
            <person name="Heylen K."/>
            <person name="van Spanning R.J."/>
            <person name="Frostegard A."/>
        </authorList>
    </citation>
    <scope>NUCLEOTIDE SEQUENCE [LARGE SCALE GENOMIC DNA]</scope>
    <source>
        <strain evidence="11 12">LMG 21834</strain>
    </source>
</reference>
<organism evidence="11 12">
    <name type="scientific">Neobacillus vireti LMG 21834</name>
    <dbReference type="NCBI Taxonomy" id="1131730"/>
    <lineage>
        <taxon>Bacteria</taxon>
        <taxon>Bacillati</taxon>
        <taxon>Bacillota</taxon>
        <taxon>Bacilli</taxon>
        <taxon>Bacillales</taxon>
        <taxon>Bacillaceae</taxon>
        <taxon>Neobacillus</taxon>
    </lineage>
</organism>
<dbReference type="PANTHER" id="PTHR30582">
    <property type="entry name" value="L,D-TRANSPEPTIDASE"/>
    <property type="match status" value="1"/>
</dbReference>
<evidence type="ECO:0000256" key="3">
    <source>
        <dbReference type="ARBA" id="ARBA00022679"/>
    </source>
</evidence>